<evidence type="ECO:0000256" key="1">
    <source>
        <dbReference type="SAM" id="MobiDB-lite"/>
    </source>
</evidence>
<feature type="compositionally biased region" description="Low complexity" evidence="1">
    <location>
        <begin position="199"/>
        <end position="224"/>
    </location>
</feature>
<dbReference type="Proteomes" id="UP000780801">
    <property type="component" value="Unassembled WGS sequence"/>
</dbReference>
<feature type="compositionally biased region" description="Low complexity" evidence="1">
    <location>
        <begin position="169"/>
        <end position="182"/>
    </location>
</feature>
<accession>A0A9P6FQS8</accession>
<gene>
    <name evidence="2" type="ORF">BGW38_004221</name>
</gene>
<sequence>MNSIAEVSGLTRRSSRQRQRSSSISVARVSDDSWPDLYPLTSVITQKSLLSDSGYSGMTDGGTTSGGSSSVHFDSSPSEETLLVEGDENEYAKTNLDMDDVAKAIEVLSIAQASHEAALTESEDASSETKSLQESAEIQGEDQFEDPESLKGSTTIESASNSDQKECDSQSSSTSSSPSGRVRSNESDSSDDDQPIILSRRGSSNRGGSTSAGAGVGSKAATSVTFAPNLLNDCDEEEEGEEEEEEEEDLMVTPPPSTMGYIPQVTHAAPYHQFQHHQNYQAVAGIPQSMAPMATYVQQPVMHHHQPMATMGTLPVGYHQMAAAPAHVTMGHQHTYSFDRIPGGMMTQGSPISHVSRHARPGYGSKDMRQGVLSPVGGIPANSHHHHQLLAGQGMMNIPGSPIQQTQFSIPATAILHPMPRRTQSVRMRSGAPFVRTGSPSRQMAGMGGAQAIPHQQVMAIRSSAGVGARSSMDLARSPNGGYQAVPSGLGGVSNPGGYGAMEGSYLRGYAESMASQQAVQNSMHHPQGIMMSPPMAHAHLEKQIAVSAGAVPGYYPAMTAAAGTAHHFGYSMHPNDPQQYMMATAHQPILQAARR</sequence>
<feature type="region of interest" description="Disordered" evidence="1">
    <location>
        <begin position="49"/>
        <end position="84"/>
    </location>
</feature>
<feature type="compositionally biased region" description="Polar residues" evidence="1">
    <location>
        <begin position="151"/>
        <end position="162"/>
    </location>
</feature>
<reference evidence="2" key="1">
    <citation type="journal article" date="2020" name="Fungal Divers.">
        <title>Resolving the Mortierellaceae phylogeny through synthesis of multi-gene phylogenetics and phylogenomics.</title>
        <authorList>
            <person name="Vandepol N."/>
            <person name="Liber J."/>
            <person name="Desiro A."/>
            <person name="Na H."/>
            <person name="Kennedy M."/>
            <person name="Barry K."/>
            <person name="Grigoriev I.V."/>
            <person name="Miller A.N."/>
            <person name="O'Donnell K."/>
            <person name="Stajich J.E."/>
            <person name="Bonito G."/>
        </authorList>
    </citation>
    <scope>NUCLEOTIDE SEQUENCE</scope>
    <source>
        <strain evidence="2">KOD1015</strain>
    </source>
</reference>
<dbReference type="AlphaFoldDB" id="A0A9P6FQS8"/>
<feature type="region of interest" description="Disordered" evidence="1">
    <location>
        <begin position="1"/>
        <end position="37"/>
    </location>
</feature>
<dbReference type="OrthoDB" id="2450037at2759"/>
<evidence type="ECO:0000313" key="3">
    <source>
        <dbReference type="Proteomes" id="UP000780801"/>
    </source>
</evidence>
<keyword evidence="3" id="KW-1185">Reference proteome</keyword>
<comment type="caution">
    <text evidence="2">The sequence shown here is derived from an EMBL/GenBank/DDBJ whole genome shotgun (WGS) entry which is preliminary data.</text>
</comment>
<feature type="region of interest" description="Disordered" evidence="1">
    <location>
        <begin position="113"/>
        <end position="255"/>
    </location>
</feature>
<name>A0A9P6FQS8_9FUNG</name>
<evidence type="ECO:0000313" key="2">
    <source>
        <dbReference type="EMBL" id="KAF9579496.1"/>
    </source>
</evidence>
<organism evidence="2 3">
    <name type="scientific">Lunasporangiospora selenospora</name>
    <dbReference type="NCBI Taxonomy" id="979761"/>
    <lineage>
        <taxon>Eukaryota</taxon>
        <taxon>Fungi</taxon>
        <taxon>Fungi incertae sedis</taxon>
        <taxon>Mucoromycota</taxon>
        <taxon>Mortierellomycotina</taxon>
        <taxon>Mortierellomycetes</taxon>
        <taxon>Mortierellales</taxon>
        <taxon>Mortierellaceae</taxon>
        <taxon>Lunasporangiospora</taxon>
    </lineage>
</organism>
<feature type="compositionally biased region" description="Acidic residues" evidence="1">
    <location>
        <begin position="233"/>
        <end position="250"/>
    </location>
</feature>
<protein>
    <submittedName>
        <fullName evidence="2">Uncharacterized protein</fullName>
    </submittedName>
</protein>
<feature type="compositionally biased region" description="Low complexity" evidence="1">
    <location>
        <begin position="66"/>
        <end position="78"/>
    </location>
</feature>
<proteinExistence type="predicted"/>
<dbReference type="EMBL" id="JAABOA010002716">
    <property type="protein sequence ID" value="KAF9579496.1"/>
    <property type="molecule type" value="Genomic_DNA"/>
</dbReference>